<dbReference type="AlphaFoldDB" id="A0A1E3NID8"/>
<evidence type="ECO:0000313" key="2">
    <source>
        <dbReference type="Proteomes" id="UP000094455"/>
    </source>
</evidence>
<proteinExistence type="predicted"/>
<accession>A0A1E3NID8</accession>
<evidence type="ECO:0000313" key="1">
    <source>
        <dbReference type="EMBL" id="ODQ45897.1"/>
    </source>
</evidence>
<name>A0A1E3NID8_9ASCO</name>
<keyword evidence="2" id="KW-1185">Reference proteome</keyword>
<dbReference type="RefSeq" id="XP_019017010.1">
    <property type="nucleotide sequence ID" value="XM_019161485.1"/>
</dbReference>
<protein>
    <submittedName>
        <fullName evidence="1">Uncharacterized protein</fullName>
    </submittedName>
</protein>
<dbReference type="EMBL" id="KV454004">
    <property type="protein sequence ID" value="ODQ45897.1"/>
    <property type="molecule type" value="Genomic_DNA"/>
</dbReference>
<sequence length="218" mass="24686">MTPRHRAYIARMQGHPEQAMFRSEDYRECTPGAARKTSEALKSEVFYVDQNLHNAVVFADISQEYRESNGGCMVQEMENSSDLTLVNSTFISSEPALEESDFQRATVEESCGLHPGLKRMLEPVEEEQPPGKRCRVGNERQLRQLHHSRYISSDFISSEGIEISTIDTHSYSPFEVSQPFSQFSQAKSSQYTPFPLYTAQDISHAVLSSFDPIFGSED</sequence>
<dbReference type="GeneID" id="30178172"/>
<gene>
    <name evidence="1" type="ORF">PICMEDRAFT_17152</name>
</gene>
<organism evidence="1 2">
    <name type="scientific">Pichia membranifaciens NRRL Y-2026</name>
    <dbReference type="NCBI Taxonomy" id="763406"/>
    <lineage>
        <taxon>Eukaryota</taxon>
        <taxon>Fungi</taxon>
        <taxon>Dikarya</taxon>
        <taxon>Ascomycota</taxon>
        <taxon>Saccharomycotina</taxon>
        <taxon>Pichiomycetes</taxon>
        <taxon>Pichiales</taxon>
        <taxon>Pichiaceae</taxon>
        <taxon>Pichia</taxon>
    </lineage>
</organism>
<dbReference type="Proteomes" id="UP000094455">
    <property type="component" value="Unassembled WGS sequence"/>
</dbReference>
<reference evidence="1 2" key="1">
    <citation type="journal article" date="2016" name="Proc. Natl. Acad. Sci. U.S.A.">
        <title>Comparative genomics of biotechnologically important yeasts.</title>
        <authorList>
            <person name="Riley R."/>
            <person name="Haridas S."/>
            <person name="Wolfe K.H."/>
            <person name="Lopes M.R."/>
            <person name="Hittinger C.T."/>
            <person name="Goeker M."/>
            <person name="Salamov A.A."/>
            <person name="Wisecaver J.H."/>
            <person name="Long T.M."/>
            <person name="Calvey C.H."/>
            <person name="Aerts A.L."/>
            <person name="Barry K.W."/>
            <person name="Choi C."/>
            <person name="Clum A."/>
            <person name="Coughlan A.Y."/>
            <person name="Deshpande S."/>
            <person name="Douglass A.P."/>
            <person name="Hanson S.J."/>
            <person name="Klenk H.-P."/>
            <person name="LaButti K.M."/>
            <person name="Lapidus A."/>
            <person name="Lindquist E.A."/>
            <person name="Lipzen A.M."/>
            <person name="Meier-Kolthoff J.P."/>
            <person name="Ohm R.A."/>
            <person name="Otillar R.P."/>
            <person name="Pangilinan J.L."/>
            <person name="Peng Y."/>
            <person name="Rokas A."/>
            <person name="Rosa C.A."/>
            <person name="Scheuner C."/>
            <person name="Sibirny A.A."/>
            <person name="Slot J.C."/>
            <person name="Stielow J.B."/>
            <person name="Sun H."/>
            <person name="Kurtzman C.P."/>
            <person name="Blackwell M."/>
            <person name="Grigoriev I.V."/>
            <person name="Jeffries T.W."/>
        </authorList>
    </citation>
    <scope>NUCLEOTIDE SEQUENCE [LARGE SCALE GENOMIC DNA]</scope>
    <source>
        <strain evidence="1 2">NRRL Y-2026</strain>
    </source>
</reference>